<gene>
    <name evidence="2" type="ORF">ASILVAE211_24655</name>
</gene>
<evidence type="ECO:0000313" key="3">
    <source>
        <dbReference type="Proteomes" id="UP000708298"/>
    </source>
</evidence>
<accession>A0A963YY30</accession>
<name>A0A963YY30_9PROT</name>
<dbReference type="Proteomes" id="UP000708298">
    <property type="component" value="Unassembled WGS sequence"/>
</dbReference>
<organism evidence="2 3">
    <name type="scientific">Acidisoma silvae</name>
    <dbReference type="NCBI Taxonomy" id="2802396"/>
    <lineage>
        <taxon>Bacteria</taxon>
        <taxon>Pseudomonadati</taxon>
        <taxon>Pseudomonadota</taxon>
        <taxon>Alphaproteobacteria</taxon>
        <taxon>Acetobacterales</taxon>
        <taxon>Acidocellaceae</taxon>
        <taxon>Acidisoma</taxon>
    </lineage>
</organism>
<proteinExistence type="predicted"/>
<sequence length="76" mass="8611">MHARMTLAKHGTESLGRRRVPTGTGEKEPLQIRIPTNVKRAFKARAAIRGIEPNTLFVEVWEHYERTGPNSDATEK</sequence>
<protein>
    <submittedName>
        <fullName evidence="2">Uncharacterized protein</fullName>
    </submittedName>
</protein>
<evidence type="ECO:0000313" key="2">
    <source>
        <dbReference type="EMBL" id="MCB8878390.1"/>
    </source>
</evidence>
<feature type="region of interest" description="Disordered" evidence="1">
    <location>
        <begin position="1"/>
        <end position="30"/>
    </location>
</feature>
<keyword evidence="3" id="KW-1185">Reference proteome</keyword>
<reference evidence="2" key="2">
    <citation type="submission" date="2021-01" db="EMBL/GenBank/DDBJ databases">
        <authorList>
            <person name="Mieszkin S."/>
            <person name="Pouder E."/>
            <person name="Alain K."/>
        </authorList>
    </citation>
    <scope>NUCLEOTIDE SEQUENCE</scope>
    <source>
        <strain evidence="2">HW T2.11</strain>
    </source>
</reference>
<dbReference type="RefSeq" id="WP_227324036.1">
    <property type="nucleotide sequence ID" value="NZ_JAESVB010000033.1"/>
</dbReference>
<reference evidence="2" key="1">
    <citation type="journal article" date="2021" name="Microorganisms">
        <title>Acidisoma silvae sp. nov. and Acidisomacellulosilytica sp. nov., Two Acidophilic Bacteria Isolated from Decaying Wood, Hydrolyzing Cellulose and Producing Poly-3-hydroxybutyrate.</title>
        <authorList>
            <person name="Mieszkin S."/>
            <person name="Pouder E."/>
            <person name="Uroz S."/>
            <person name="Simon-Colin C."/>
            <person name="Alain K."/>
        </authorList>
    </citation>
    <scope>NUCLEOTIDE SEQUENCE</scope>
    <source>
        <strain evidence="2">HW T2.11</strain>
    </source>
</reference>
<evidence type="ECO:0000256" key="1">
    <source>
        <dbReference type="SAM" id="MobiDB-lite"/>
    </source>
</evidence>
<dbReference type="EMBL" id="JAESVB010000033">
    <property type="protein sequence ID" value="MCB8878390.1"/>
    <property type="molecule type" value="Genomic_DNA"/>
</dbReference>
<comment type="caution">
    <text evidence="2">The sequence shown here is derived from an EMBL/GenBank/DDBJ whole genome shotgun (WGS) entry which is preliminary data.</text>
</comment>
<dbReference type="AlphaFoldDB" id="A0A963YY30"/>